<name>A0A8T0R7W3_PANVG</name>
<sequence length="147" mass="14712">SFPSPSPPHLPLPVTRCRCGPVARPPARLQPKPVAVSATVGAAAATAAYYQDPAGGRHGDGIATDGDAAALVPKRSGSPAAKGRPGDLTAEMGARGRSAEPALVTSMAKKKTPKEGKGGSGGDHNVVSSLAAAGAVVLLHARRWLVK</sequence>
<keyword evidence="3" id="KW-1185">Reference proteome</keyword>
<evidence type="ECO:0000313" key="2">
    <source>
        <dbReference type="EMBL" id="KAG2581857.1"/>
    </source>
</evidence>
<comment type="caution">
    <text evidence="2">The sequence shown here is derived from an EMBL/GenBank/DDBJ whole genome shotgun (WGS) entry which is preliminary data.</text>
</comment>
<evidence type="ECO:0000313" key="3">
    <source>
        <dbReference type="Proteomes" id="UP000823388"/>
    </source>
</evidence>
<organism evidence="2 3">
    <name type="scientific">Panicum virgatum</name>
    <name type="common">Blackwell switchgrass</name>
    <dbReference type="NCBI Taxonomy" id="38727"/>
    <lineage>
        <taxon>Eukaryota</taxon>
        <taxon>Viridiplantae</taxon>
        <taxon>Streptophyta</taxon>
        <taxon>Embryophyta</taxon>
        <taxon>Tracheophyta</taxon>
        <taxon>Spermatophyta</taxon>
        <taxon>Magnoliopsida</taxon>
        <taxon>Liliopsida</taxon>
        <taxon>Poales</taxon>
        <taxon>Poaceae</taxon>
        <taxon>PACMAD clade</taxon>
        <taxon>Panicoideae</taxon>
        <taxon>Panicodae</taxon>
        <taxon>Paniceae</taxon>
        <taxon>Panicinae</taxon>
        <taxon>Panicum</taxon>
        <taxon>Panicum sect. Hiantes</taxon>
    </lineage>
</organism>
<gene>
    <name evidence="2" type="ORF">PVAP13_6KG073635</name>
</gene>
<reference evidence="2" key="1">
    <citation type="submission" date="2020-05" db="EMBL/GenBank/DDBJ databases">
        <title>WGS assembly of Panicum virgatum.</title>
        <authorList>
            <person name="Lovell J.T."/>
            <person name="Jenkins J."/>
            <person name="Shu S."/>
            <person name="Juenger T.E."/>
            <person name="Schmutz J."/>
        </authorList>
    </citation>
    <scope>NUCLEOTIDE SEQUENCE</scope>
    <source>
        <strain evidence="2">AP13</strain>
    </source>
</reference>
<feature type="non-terminal residue" evidence="2">
    <location>
        <position position="1"/>
    </location>
</feature>
<feature type="region of interest" description="Disordered" evidence="1">
    <location>
        <begin position="72"/>
        <end position="123"/>
    </location>
</feature>
<dbReference type="EMBL" id="CM029047">
    <property type="protein sequence ID" value="KAG2581857.1"/>
    <property type="molecule type" value="Genomic_DNA"/>
</dbReference>
<dbReference type="AlphaFoldDB" id="A0A8T0R7W3"/>
<accession>A0A8T0R7W3</accession>
<dbReference type="Proteomes" id="UP000823388">
    <property type="component" value="Chromosome 6K"/>
</dbReference>
<proteinExistence type="predicted"/>
<evidence type="ECO:0000256" key="1">
    <source>
        <dbReference type="SAM" id="MobiDB-lite"/>
    </source>
</evidence>
<protein>
    <submittedName>
        <fullName evidence="2">Uncharacterized protein</fullName>
    </submittedName>
</protein>